<evidence type="ECO:0000313" key="1">
    <source>
        <dbReference type="Proteomes" id="UP000035680"/>
    </source>
</evidence>
<reference evidence="2" key="2">
    <citation type="submission" date="2015-08" db="UniProtKB">
        <authorList>
            <consortium name="WormBaseParasite"/>
        </authorList>
    </citation>
    <scope>IDENTIFICATION</scope>
</reference>
<reference evidence="1" key="1">
    <citation type="submission" date="2014-07" db="EMBL/GenBank/DDBJ databases">
        <authorList>
            <person name="Martin A.A"/>
            <person name="De Silva N."/>
        </authorList>
    </citation>
    <scope>NUCLEOTIDE SEQUENCE</scope>
</reference>
<dbReference type="WBParaSite" id="SVE_0884600.1">
    <property type="protein sequence ID" value="SVE_0884600.1"/>
    <property type="gene ID" value="SVE_0884600"/>
</dbReference>
<protein>
    <submittedName>
        <fullName evidence="2">Phage protein</fullName>
    </submittedName>
</protein>
<dbReference type="Proteomes" id="UP000035680">
    <property type="component" value="Unassembled WGS sequence"/>
</dbReference>
<accession>A0A0K0FIX4</accession>
<dbReference type="AlphaFoldDB" id="A0A0K0FIX4"/>
<name>A0A0K0FIX4_STRVS</name>
<evidence type="ECO:0000313" key="2">
    <source>
        <dbReference type="WBParaSite" id="SVE_0884600.1"/>
    </source>
</evidence>
<sequence>MGNLPLSSNEKIITLAQMGAEVMASYQKIISNKSKVFDEVIGSSEQEIGMYSVKILFDNAYTRNKGINRLSPTKTDFERLLSKNQRFIANGIANKFKAV</sequence>
<organism evidence="1 2">
    <name type="scientific">Strongyloides venezuelensis</name>
    <name type="common">Threadworm</name>
    <dbReference type="NCBI Taxonomy" id="75913"/>
    <lineage>
        <taxon>Eukaryota</taxon>
        <taxon>Metazoa</taxon>
        <taxon>Ecdysozoa</taxon>
        <taxon>Nematoda</taxon>
        <taxon>Chromadorea</taxon>
        <taxon>Rhabditida</taxon>
        <taxon>Tylenchina</taxon>
        <taxon>Panagrolaimomorpha</taxon>
        <taxon>Strongyloidoidea</taxon>
        <taxon>Strongyloididae</taxon>
        <taxon>Strongyloides</taxon>
    </lineage>
</organism>
<keyword evidence="1" id="KW-1185">Reference proteome</keyword>
<proteinExistence type="predicted"/>